<feature type="transmembrane region" description="Helical" evidence="2">
    <location>
        <begin position="7"/>
        <end position="24"/>
    </location>
</feature>
<reference evidence="3 4" key="1">
    <citation type="submission" date="2024-11" db="EMBL/GenBank/DDBJ databases">
        <title>Identification and Characterization of a Novel Fosfomycin Bacillithiol Transferase FosB8 in Paenibacillus illinoisensis.</title>
        <authorList>
            <person name="Lu W."/>
        </authorList>
    </citation>
    <scope>NUCLEOTIDE SEQUENCE [LARGE SCALE GENOMIC DNA]</scope>
    <source>
        <strain evidence="3 4">WP77</strain>
    </source>
</reference>
<accession>A0ABW8HXV2</accession>
<dbReference type="RefSeq" id="WP_402876750.1">
    <property type="nucleotide sequence ID" value="NZ_JBIYSL010000004.1"/>
</dbReference>
<keyword evidence="2" id="KW-0472">Membrane</keyword>
<evidence type="ECO:0000256" key="1">
    <source>
        <dbReference type="SAM" id="MobiDB-lite"/>
    </source>
</evidence>
<dbReference type="EMBL" id="JBIYSL010000004">
    <property type="protein sequence ID" value="MFK0524298.1"/>
    <property type="molecule type" value="Genomic_DNA"/>
</dbReference>
<organism evidence="3 4">
    <name type="scientific">Paenibacillus illinoisensis</name>
    <dbReference type="NCBI Taxonomy" id="59845"/>
    <lineage>
        <taxon>Bacteria</taxon>
        <taxon>Bacillati</taxon>
        <taxon>Bacillota</taxon>
        <taxon>Bacilli</taxon>
        <taxon>Bacillales</taxon>
        <taxon>Paenibacillaceae</taxon>
        <taxon>Paenibacillus</taxon>
    </lineage>
</organism>
<evidence type="ECO:0000313" key="4">
    <source>
        <dbReference type="Proteomes" id="UP001618531"/>
    </source>
</evidence>
<keyword evidence="2" id="KW-1133">Transmembrane helix</keyword>
<feature type="region of interest" description="Disordered" evidence="1">
    <location>
        <begin position="59"/>
        <end position="78"/>
    </location>
</feature>
<sequence length="78" mass="9405">MKKSTKWVLWILGFMLGAIFINFFMNLFSFAYALITVLLFALMGWGFVVKLKNDVRQHEDHYRRESHSEINDIERYTR</sequence>
<feature type="transmembrane region" description="Helical" evidence="2">
    <location>
        <begin position="30"/>
        <end position="49"/>
    </location>
</feature>
<dbReference type="Proteomes" id="UP001618531">
    <property type="component" value="Unassembled WGS sequence"/>
</dbReference>
<comment type="caution">
    <text evidence="3">The sequence shown here is derived from an EMBL/GenBank/DDBJ whole genome shotgun (WGS) entry which is preliminary data.</text>
</comment>
<name>A0ABW8HXV2_9BACL</name>
<evidence type="ECO:0000313" key="3">
    <source>
        <dbReference type="EMBL" id="MFK0524298.1"/>
    </source>
</evidence>
<evidence type="ECO:0000256" key="2">
    <source>
        <dbReference type="SAM" id="Phobius"/>
    </source>
</evidence>
<proteinExistence type="predicted"/>
<protein>
    <submittedName>
        <fullName evidence="3">Uncharacterized protein</fullName>
    </submittedName>
</protein>
<keyword evidence="4" id="KW-1185">Reference proteome</keyword>
<keyword evidence="2" id="KW-0812">Transmembrane</keyword>
<gene>
    <name evidence="3" type="ORF">ACINKY_19055</name>
</gene>